<keyword evidence="1" id="KW-0808">Transferase</keyword>
<comment type="caution">
    <text evidence="1">The sequence shown here is derived from an EMBL/GenBank/DDBJ whole genome shotgun (WGS) entry which is preliminary data.</text>
</comment>
<evidence type="ECO:0000313" key="2">
    <source>
        <dbReference type="Proteomes" id="UP000814140"/>
    </source>
</evidence>
<dbReference type="Proteomes" id="UP000814140">
    <property type="component" value="Unassembled WGS sequence"/>
</dbReference>
<accession>A0ACB8TCX1</accession>
<keyword evidence="2" id="KW-1185">Reference proteome</keyword>
<organism evidence="1 2">
    <name type="scientific">Artomyces pyxidatus</name>
    <dbReference type="NCBI Taxonomy" id="48021"/>
    <lineage>
        <taxon>Eukaryota</taxon>
        <taxon>Fungi</taxon>
        <taxon>Dikarya</taxon>
        <taxon>Basidiomycota</taxon>
        <taxon>Agaricomycotina</taxon>
        <taxon>Agaricomycetes</taxon>
        <taxon>Russulales</taxon>
        <taxon>Auriscalpiaceae</taxon>
        <taxon>Artomyces</taxon>
    </lineage>
</organism>
<dbReference type="EMBL" id="MU277193">
    <property type="protein sequence ID" value="KAI0066015.1"/>
    <property type="molecule type" value="Genomic_DNA"/>
</dbReference>
<gene>
    <name evidence="1" type="ORF">BV25DRAFT_1849484</name>
</gene>
<name>A0ACB8TCX1_9AGAM</name>
<proteinExistence type="predicted"/>
<evidence type="ECO:0000313" key="1">
    <source>
        <dbReference type="EMBL" id="KAI0066015.1"/>
    </source>
</evidence>
<reference evidence="1" key="1">
    <citation type="submission" date="2021-03" db="EMBL/GenBank/DDBJ databases">
        <authorList>
            <consortium name="DOE Joint Genome Institute"/>
            <person name="Ahrendt S."/>
            <person name="Looney B.P."/>
            <person name="Miyauchi S."/>
            <person name="Morin E."/>
            <person name="Drula E."/>
            <person name="Courty P.E."/>
            <person name="Chicoki N."/>
            <person name="Fauchery L."/>
            <person name="Kohler A."/>
            <person name="Kuo A."/>
            <person name="Labutti K."/>
            <person name="Pangilinan J."/>
            <person name="Lipzen A."/>
            <person name="Riley R."/>
            <person name="Andreopoulos W."/>
            <person name="He G."/>
            <person name="Johnson J."/>
            <person name="Barry K.W."/>
            <person name="Grigoriev I.V."/>
            <person name="Nagy L."/>
            <person name="Hibbett D."/>
            <person name="Henrissat B."/>
            <person name="Matheny P.B."/>
            <person name="Labbe J."/>
            <person name="Martin F."/>
        </authorList>
    </citation>
    <scope>NUCLEOTIDE SEQUENCE</scope>
    <source>
        <strain evidence="1">HHB10654</strain>
    </source>
</reference>
<protein>
    <submittedName>
        <fullName evidence="1">PLP-dependent transferase</fullName>
    </submittedName>
</protein>
<sequence length="550" mass="59692">MTIMSTMSMPHIVNVVEAFRTSLTTETAKDLLVIYIVLKYSRKVWYHLRARGIRQSFAEMYSWAAQRVLQVVIRLPSMRDKVETEIGAAIAGIESGLVPRGPEVVQHLALPAQSQPLDWILSEMGKMDSEGPSHTNYKDGKLSGAVYHGGDDMEQVLVAAFQRYCVSNPLHPDVFPAVRKMEAEIVAMCLRMYNNPTGAGVTTSGGTESIIMAVKTHRDWALAVKGITEPEMVVPASAHAAFDKAAAYLGIKLHSIPVDPETRQVNVKWVRQAINGNTIMLAGSAINFPDGCQDDIVSLGQLAKKYKIGMHVDCCLGSFIMPFLEKAGYPVEPFDFRVDGVTSISCDTHKYGFAPKGSSVVMYRSAELRQYQYYVNPHWAGGVYASPGLSGSRPGSLIAGAWAAMQYMGEEGYIASCRDIVGAAKTIERRIKAEIPELYILGKPPASVVAFGSRRPDISVLEVGDKMSKKGWHLNALQNPAAVHIACTRLTVSVVDLFIHDLKDAVVESIGSAAGKGTMVSLYGLGNSSAIGPQMVGVLASAFLDTLYKA</sequence>
<reference evidence="1" key="2">
    <citation type="journal article" date="2022" name="New Phytol.">
        <title>Evolutionary transition to the ectomycorrhizal habit in the genomes of a hyperdiverse lineage of mushroom-forming fungi.</title>
        <authorList>
            <person name="Looney B."/>
            <person name="Miyauchi S."/>
            <person name="Morin E."/>
            <person name="Drula E."/>
            <person name="Courty P.E."/>
            <person name="Kohler A."/>
            <person name="Kuo A."/>
            <person name="LaButti K."/>
            <person name="Pangilinan J."/>
            <person name="Lipzen A."/>
            <person name="Riley R."/>
            <person name="Andreopoulos W."/>
            <person name="He G."/>
            <person name="Johnson J."/>
            <person name="Nolan M."/>
            <person name="Tritt A."/>
            <person name="Barry K.W."/>
            <person name="Grigoriev I.V."/>
            <person name="Nagy L.G."/>
            <person name="Hibbett D."/>
            <person name="Henrissat B."/>
            <person name="Matheny P.B."/>
            <person name="Labbe J."/>
            <person name="Martin F.M."/>
        </authorList>
    </citation>
    <scope>NUCLEOTIDE SEQUENCE</scope>
    <source>
        <strain evidence="1">HHB10654</strain>
    </source>
</reference>
<feature type="non-terminal residue" evidence="1">
    <location>
        <position position="550"/>
    </location>
</feature>